<organism evidence="1 2">
    <name type="scientific">Mycolicibacterium wolinskyi</name>
    <dbReference type="NCBI Taxonomy" id="59750"/>
    <lineage>
        <taxon>Bacteria</taxon>
        <taxon>Bacillati</taxon>
        <taxon>Actinomycetota</taxon>
        <taxon>Actinomycetes</taxon>
        <taxon>Mycobacteriales</taxon>
        <taxon>Mycobacteriaceae</taxon>
        <taxon>Mycolicibacterium</taxon>
    </lineage>
</organism>
<name>A0A132PDN7_9MYCO</name>
<keyword evidence="2" id="KW-1185">Reference proteome</keyword>
<dbReference type="AlphaFoldDB" id="A0A132PDN7"/>
<dbReference type="EMBL" id="LGTW01000027">
    <property type="protein sequence ID" value="KWX20440.1"/>
    <property type="molecule type" value="Genomic_DNA"/>
</dbReference>
<sequence length="82" mass="8940">MCGGFGLRAGWWPSAAILRIALVTSLAASWRSMWPALGRCRWVAPGMALAIWWECAGGVSRSAPPLITVVVARMLGRIDRWS</sequence>
<evidence type="ECO:0000313" key="1">
    <source>
        <dbReference type="EMBL" id="KWX20440.1"/>
    </source>
</evidence>
<dbReference type="Proteomes" id="UP000070612">
    <property type="component" value="Unassembled WGS sequence"/>
</dbReference>
<comment type="caution">
    <text evidence="1">The sequence shown here is derived from an EMBL/GenBank/DDBJ whole genome shotgun (WGS) entry which is preliminary data.</text>
</comment>
<accession>A0A132PDN7</accession>
<reference evidence="1 2" key="1">
    <citation type="submission" date="2015-07" db="EMBL/GenBank/DDBJ databases">
        <title>A draft genome sequence of Mycobacterium wolinskyi.</title>
        <authorList>
            <person name="de Man T.J."/>
            <person name="Perry K.A."/>
            <person name="Coulliette A.D."/>
            <person name="Jensen B."/>
            <person name="Toney N.C."/>
            <person name="Limbago B.M."/>
            <person name="Noble-Wang J."/>
        </authorList>
    </citation>
    <scope>NUCLEOTIDE SEQUENCE [LARGE SCALE GENOMIC DNA]</scope>
    <source>
        <strain evidence="1 2">CDC_01</strain>
    </source>
</reference>
<evidence type="ECO:0000313" key="2">
    <source>
        <dbReference type="Proteomes" id="UP000070612"/>
    </source>
</evidence>
<gene>
    <name evidence="1" type="ORF">AFM11_30105</name>
</gene>
<protein>
    <submittedName>
        <fullName evidence="1">Uncharacterized protein</fullName>
    </submittedName>
</protein>
<proteinExistence type="predicted"/>